<dbReference type="AlphaFoldDB" id="A0A370HDY3"/>
<name>A0A370HDY3_9NOCA</name>
<feature type="domain" description="NAD(P)-binding" evidence="1">
    <location>
        <begin position="6"/>
        <end position="171"/>
    </location>
</feature>
<dbReference type="InterPro" id="IPR036291">
    <property type="entry name" value="NAD(P)-bd_dom_sf"/>
</dbReference>
<dbReference type="OrthoDB" id="3510772at2"/>
<evidence type="ECO:0000313" key="2">
    <source>
        <dbReference type="EMBL" id="RDI55448.1"/>
    </source>
</evidence>
<dbReference type="STRING" id="1210089.GCA_001613165_04569"/>
<dbReference type="PANTHER" id="PTHR43162">
    <property type="match status" value="1"/>
</dbReference>
<dbReference type="Gene3D" id="3.40.50.720">
    <property type="entry name" value="NAD(P)-binding Rossmann-like Domain"/>
    <property type="match status" value="1"/>
</dbReference>
<organism evidence="2 3">
    <name type="scientific">Nocardia mexicana</name>
    <dbReference type="NCBI Taxonomy" id="279262"/>
    <lineage>
        <taxon>Bacteria</taxon>
        <taxon>Bacillati</taxon>
        <taxon>Actinomycetota</taxon>
        <taxon>Actinomycetes</taxon>
        <taxon>Mycobacteriales</taxon>
        <taxon>Nocardiaceae</taxon>
        <taxon>Nocardia</taxon>
    </lineage>
</organism>
<dbReference type="RefSeq" id="WP_068023025.1">
    <property type="nucleotide sequence ID" value="NZ_QQAZ01000001.1"/>
</dbReference>
<dbReference type="Proteomes" id="UP000255355">
    <property type="component" value="Unassembled WGS sequence"/>
</dbReference>
<evidence type="ECO:0000259" key="1">
    <source>
        <dbReference type="Pfam" id="PF13460"/>
    </source>
</evidence>
<reference evidence="2 3" key="1">
    <citation type="submission" date="2018-07" db="EMBL/GenBank/DDBJ databases">
        <title>Genomic Encyclopedia of Type Strains, Phase IV (KMG-IV): sequencing the most valuable type-strain genomes for metagenomic binning, comparative biology and taxonomic classification.</title>
        <authorList>
            <person name="Goeker M."/>
        </authorList>
    </citation>
    <scope>NUCLEOTIDE SEQUENCE [LARGE SCALE GENOMIC DNA]</scope>
    <source>
        <strain evidence="2 3">DSM 44952</strain>
    </source>
</reference>
<proteinExistence type="predicted"/>
<dbReference type="PANTHER" id="PTHR43162:SF1">
    <property type="entry name" value="PRESTALK A DIFFERENTIATION PROTEIN A"/>
    <property type="match status" value="1"/>
</dbReference>
<dbReference type="InterPro" id="IPR016040">
    <property type="entry name" value="NAD(P)-bd_dom"/>
</dbReference>
<dbReference type="EMBL" id="QQAZ01000001">
    <property type="protein sequence ID" value="RDI55448.1"/>
    <property type="molecule type" value="Genomic_DNA"/>
</dbReference>
<keyword evidence="3" id="KW-1185">Reference proteome</keyword>
<comment type="caution">
    <text evidence="2">The sequence shown here is derived from an EMBL/GenBank/DDBJ whole genome shotgun (WGS) entry which is preliminary data.</text>
</comment>
<evidence type="ECO:0000313" key="3">
    <source>
        <dbReference type="Proteomes" id="UP000255355"/>
    </source>
</evidence>
<dbReference type="SUPFAM" id="SSF51735">
    <property type="entry name" value="NAD(P)-binding Rossmann-fold domains"/>
    <property type="match status" value="1"/>
</dbReference>
<sequence length="273" mass="28724">MFLVTGATGNIGAALTAALTAAGAPVRALVRDPQRARLPAGAHAVAGDLAAPDTLADAFDGVDAAFILPGYPGVVAAAAKSGVRHIVQLSGTSAATGNTGNAITRYMAASEREVIESGLSWTILRPSAFMSNALRWLPQLRAGDVVRAQFPTVPLAVVDPADLAAVAMAALVSDAHHGDILWPTGPQALRPAEQIAMLGRALSRDLRCVELSDDETRAELLETTPPEYVDAFFDFYVDGAIDESVVRDTVERVTGNPPRTFTEWATVHADLFR</sequence>
<gene>
    <name evidence="2" type="ORF">DFR68_101281</name>
</gene>
<dbReference type="InterPro" id="IPR051604">
    <property type="entry name" value="Ergot_Alk_Oxidoreductase"/>
</dbReference>
<protein>
    <submittedName>
        <fullName evidence="2">Uncharacterized protein YbjT (DUF2867 family)</fullName>
    </submittedName>
</protein>
<dbReference type="Pfam" id="PF13460">
    <property type="entry name" value="NAD_binding_10"/>
    <property type="match status" value="1"/>
</dbReference>
<accession>A0A370HDY3</accession>